<keyword evidence="1" id="KW-0732">Signal</keyword>
<proteinExistence type="predicted"/>
<dbReference type="eggNOG" id="COG3137">
    <property type="taxonomic scope" value="Bacteria"/>
</dbReference>
<dbReference type="STRING" id="318161.Sden_1087"/>
<dbReference type="InterPro" id="IPR007433">
    <property type="entry name" value="DUF481"/>
</dbReference>
<dbReference type="OrthoDB" id="5292716at2"/>
<evidence type="ECO:0000313" key="2">
    <source>
        <dbReference type="EMBL" id="ABE54375.1"/>
    </source>
</evidence>
<accession>Q12QA1</accession>
<dbReference type="AlphaFoldDB" id="Q12QA1"/>
<name>Q12QA1_SHEDO</name>
<dbReference type="RefSeq" id="WP_011495537.1">
    <property type="nucleotide sequence ID" value="NC_007954.1"/>
</dbReference>
<dbReference type="DNASU" id="4017370"/>
<gene>
    <name evidence="2" type="ordered locus">Sden_1087</name>
</gene>
<evidence type="ECO:0008006" key="4">
    <source>
        <dbReference type="Google" id="ProtNLM"/>
    </source>
</evidence>
<dbReference type="EMBL" id="CP000302">
    <property type="protein sequence ID" value="ABE54375.1"/>
    <property type="molecule type" value="Genomic_DNA"/>
</dbReference>
<evidence type="ECO:0000313" key="3">
    <source>
        <dbReference type="Proteomes" id="UP000001982"/>
    </source>
</evidence>
<feature type="chain" id="PRO_5004181757" description="Salt-induced outer membrane protein" evidence="1">
    <location>
        <begin position="21"/>
        <end position="246"/>
    </location>
</feature>
<feature type="signal peptide" evidence="1">
    <location>
        <begin position="1"/>
        <end position="20"/>
    </location>
</feature>
<reference evidence="2 3" key="1">
    <citation type="submission" date="2006-03" db="EMBL/GenBank/DDBJ databases">
        <title>Complete sequence of Shewanella denitrificans OS217.</title>
        <authorList>
            <consortium name="US DOE Joint Genome Institute"/>
            <person name="Copeland A."/>
            <person name="Lucas S."/>
            <person name="Lapidus A."/>
            <person name="Barry K."/>
            <person name="Detter J.C."/>
            <person name="Glavina del Rio T."/>
            <person name="Hammon N."/>
            <person name="Israni S."/>
            <person name="Dalin E."/>
            <person name="Tice H."/>
            <person name="Pitluck S."/>
            <person name="Brettin T."/>
            <person name="Bruce D."/>
            <person name="Han C."/>
            <person name="Tapia R."/>
            <person name="Gilna P."/>
            <person name="Kiss H."/>
            <person name="Schmutz J."/>
            <person name="Larimer F."/>
            <person name="Land M."/>
            <person name="Hauser L."/>
            <person name="Kyrpides N."/>
            <person name="Lykidis A."/>
            <person name="Richardson P."/>
        </authorList>
    </citation>
    <scope>NUCLEOTIDE SEQUENCE [LARGE SCALE GENOMIC DNA]</scope>
    <source>
        <strain evidence="3">OS217 / ATCC BAA-1090 / DSM 15013</strain>
    </source>
</reference>
<sequence>MKTPLVITALSLCLPFMAHAGSSFVEGDDILAGEVELGATLTTGNTDTSSFKGRLALKHELGNWENQYLLEGLYKEDTETVTAKRYIVGAQGDYLIDHDSYIFSNMNYEVDPFTGYEYSFTAASGYGHKFINDDRTKLKAEIGPGFIYQKLDSTLAAIEGYDTDKSVVAHAVINFETKLGDSSKFGQKLVMDMGEKIDARSETSLTANIVGALAMKFAVIVRYNSNPLDSKTSTDTETNMTLLYAF</sequence>
<organism evidence="2 3">
    <name type="scientific">Shewanella denitrificans (strain OS217 / ATCC BAA-1090 / DSM 15013)</name>
    <dbReference type="NCBI Taxonomy" id="318161"/>
    <lineage>
        <taxon>Bacteria</taxon>
        <taxon>Pseudomonadati</taxon>
        <taxon>Pseudomonadota</taxon>
        <taxon>Gammaproteobacteria</taxon>
        <taxon>Alteromonadales</taxon>
        <taxon>Shewanellaceae</taxon>
        <taxon>Shewanella</taxon>
    </lineage>
</organism>
<dbReference type="Pfam" id="PF04338">
    <property type="entry name" value="DUF481"/>
    <property type="match status" value="1"/>
</dbReference>
<dbReference type="HOGENOM" id="CLU_058997_5_0_6"/>
<protein>
    <recommendedName>
        <fullName evidence="4">Salt-induced outer membrane protein</fullName>
    </recommendedName>
</protein>
<keyword evidence="3" id="KW-1185">Reference proteome</keyword>
<dbReference type="KEGG" id="sdn:Sden_1087"/>
<dbReference type="Proteomes" id="UP000001982">
    <property type="component" value="Chromosome"/>
</dbReference>
<evidence type="ECO:0000256" key="1">
    <source>
        <dbReference type="SAM" id="SignalP"/>
    </source>
</evidence>